<keyword evidence="6" id="KW-1185">Reference proteome</keyword>
<evidence type="ECO:0000256" key="3">
    <source>
        <dbReference type="ARBA" id="ARBA00023163"/>
    </source>
</evidence>
<evidence type="ECO:0000313" key="6">
    <source>
        <dbReference type="Proteomes" id="UP001493487"/>
    </source>
</evidence>
<accession>A0ABV1KL00</accession>
<evidence type="ECO:0000256" key="2">
    <source>
        <dbReference type="ARBA" id="ARBA00023125"/>
    </source>
</evidence>
<dbReference type="InterPro" id="IPR018062">
    <property type="entry name" value="HTH_AraC-typ_CS"/>
</dbReference>
<gene>
    <name evidence="5" type="ORF">QJS35_00315</name>
</gene>
<dbReference type="InterPro" id="IPR018060">
    <property type="entry name" value="HTH_AraC"/>
</dbReference>
<dbReference type="Pfam" id="PF02311">
    <property type="entry name" value="AraC_binding"/>
    <property type="match status" value="1"/>
</dbReference>
<dbReference type="InterPro" id="IPR003313">
    <property type="entry name" value="AraC-bd"/>
</dbReference>
<dbReference type="PRINTS" id="PR00032">
    <property type="entry name" value="HTHARAC"/>
</dbReference>
<dbReference type="Proteomes" id="UP001493487">
    <property type="component" value="Unassembled WGS sequence"/>
</dbReference>
<dbReference type="Pfam" id="PF12833">
    <property type="entry name" value="HTH_18"/>
    <property type="match status" value="1"/>
</dbReference>
<reference evidence="5 6" key="1">
    <citation type="journal article" date="2023" name="Genome Announc.">
        <title>Pan-Genome Analyses of the Genus Cohnella and Proposal of the Novel Species Cohnella silvisoli sp. nov., Isolated from Forest Soil.</title>
        <authorList>
            <person name="Wang C."/>
            <person name="Mao L."/>
            <person name="Bao G."/>
            <person name="Zhu H."/>
        </authorList>
    </citation>
    <scope>NUCLEOTIDE SEQUENCE [LARGE SCALE GENOMIC DNA]</scope>
    <source>
        <strain evidence="5 6">NL03-T5-1</strain>
    </source>
</reference>
<evidence type="ECO:0000313" key="5">
    <source>
        <dbReference type="EMBL" id="MEQ4480826.1"/>
    </source>
</evidence>
<dbReference type="InterPro" id="IPR014710">
    <property type="entry name" value="RmlC-like_jellyroll"/>
</dbReference>
<dbReference type="PROSITE" id="PS01124">
    <property type="entry name" value="HTH_ARAC_FAMILY_2"/>
    <property type="match status" value="1"/>
</dbReference>
<organism evidence="5 6">
    <name type="scientific">Cohnella silvisoli</name>
    <dbReference type="NCBI Taxonomy" id="2873699"/>
    <lineage>
        <taxon>Bacteria</taxon>
        <taxon>Bacillati</taxon>
        <taxon>Bacillota</taxon>
        <taxon>Bacilli</taxon>
        <taxon>Bacillales</taxon>
        <taxon>Paenibacillaceae</taxon>
        <taxon>Cohnella</taxon>
    </lineage>
</organism>
<dbReference type="PANTHER" id="PTHR43280">
    <property type="entry name" value="ARAC-FAMILY TRANSCRIPTIONAL REGULATOR"/>
    <property type="match status" value="1"/>
</dbReference>
<protein>
    <submittedName>
        <fullName evidence="5">AraC family transcriptional regulator</fullName>
    </submittedName>
</protein>
<evidence type="ECO:0000259" key="4">
    <source>
        <dbReference type="PROSITE" id="PS01124"/>
    </source>
</evidence>
<keyword evidence="3" id="KW-0804">Transcription</keyword>
<dbReference type="InterPro" id="IPR009057">
    <property type="entry name" value="Homeodomain-like_sf"/>
</dbReference>
<comment type="caution">
    <text evidence="5">The sequence shown here is derived from an EMBL/GenBank/DDBJ whole genome shotgun (WGS) entry which is preliminary data.</text>
</comment>
<dbReference type="InterPro" id="IPR020449">
    <property type="entry name" value="Tscrpt_reg_AraC-type_HTH"/>
</dbReference>
<sequence length="304" mass="34424">MVMFPEYEDVLSLSGAVSRKFSCVVTTHTLHKHYALHHHDVLELALVVSGTGTEFINGSPHKLQPGTVTFLRPHDMHEIFCDDAGVEVICCMFDISLLFGSTMEADFGTIILGTNDGSTSYVDLDPQPYAEMKDCLGKMRLEYLDDKLAKNSYIRSKLIEALIIYFRAQQRSNNLTPSSSNYRTKKLIWNVIQYVNTHYINDLSLEMLSSQFDASVSAISLSFKEVMGTTFLHYLHSLRIRRATGLLLNTSMSILDVALETGFQSFRTFSRVFVKIEGLSPREYRLKYMRESATLPPLSDTSKD</sequence>
<dbReference type="SUPFAM" id="SSF46689">
    <property type="entry name" value="Homeodomain-like"/>
    <property type="match status" value="1"/>
</dbReference>
<name>A0ABV1KL00_9BACL</name>
<keyword evidence="1" id="KW-0805">Transcription regulation</keyword>
<keyword evidence="2" id="KW-0238">DNA-binding</keyword>
<dbReference type="Gene3D" id="2.60.120.10">
    <property type="entry name" value="Jelly Rolls"/>
    <property type="match status" value="1"/>
</dbReference>
<feature type="domain" description="HTH araC/xylS-type" evidence="4">
    <location>
        <begin position="189"/>
        <end position="287"/>
    </location>
</feature>
<dbReference type="PANTHER" id="PTHR43280:SF28">
    <property type="entry name" value="HTH-TYPE TRANSCRIPTIONAL ACTIVATOR RHAS"/>
    <property type="match status" value="1"/>
</dbReference>
<evidence type="ECO:0000256" key="1">
    <source>
        <dbReference type="ARBA" id="ARBA00023015"/>
    </source>
</evidence>
<proteinExistence type="predicted"/>
<dbReference type="Gene3D" id="1.10.10.60">
    <property type="entry name" value="Homeodomain-like"/>
    <property type="match status" value="2"/>
</dbReference>
<dbReference type="InterPro" id="IPR037923">
    <property type="entry name" value="HTH-like"/>
</dbReference>
<dbReference type="SUPFAM" id="SSF51215">
    <property type="entry name" value="Regulatory protein AraC"/>
    <property type="match status" value="1"/>
</dbReference>
<dbReference type="PROSITE" id="PS00041">
    <property type="entry name" value="HTH_ARAC_FAMILY_1"/>
    <property type="match status" value="1"/>
</dbReference>
<dbReference type="RefSeq" id="WP_232183355.1">
    <property type="nucleotide sequence ID" value="NZ_JAIOAP010000001.1"/>
</dbReference>
<dbReference type="EMBL" id="JASKHM010000001">
    <property type="protein sequence ID" value="MEQ4480826.1"/>
    <property type="molecule type" value="Genomic_DNA"/>
</dbReference>
<dbReference type="SMART" id="SM00342">
    <property type="entry name" value="HTH_ARAC"/>
    <property type="match status" value="1"/>
</dbReference>